<keyword evidence="2" id="KW-1185">Reference proteome</keyword>
<reference evidence="1 2" key="1">
    <citation type="submission" date="2018-05" db="EMBL/GenBank/DDBJ databases">
        <title>Genomic Encyclopedia of Type Strains, Phase IV (KMG-V): Genome sequencing to study the core and pangenomes of soil and plant-associated prokaryotes.</title>
        <authorList>
            <person name="Whitman W."/>
        </authorList>
    </citation>
    <scope>NUCLEOTIDE SEQUENCE [LARGE SCALE GENOMIC DNA]</scope>
    <source>
        <strain evidence="1 2">SCZa-39</strain>
    </source>
</reference>
<gene>
    <name evidence="1" type="ORF">C7402_14247</name>
</gene>
<evidence type="ECO:0008006" key="3">
    <source>
        <dbReference type="Google" id="ProtNLM"/>
    </source>
</evidence>
<proteinExistence type="predicted"/>
<dbReference type="RefSeq" id="WP_116614981.1">
    <property type="nucleotide sequence ID" value="NZ_QEOB01000042.1"/>
</dbReference>
<evidence type="ECO:0000313" key="2">
    <source>
        <dbReference type="Proteomes" id="UP000245712"/>
    </source>
</evidence>
<name>A0ABX5K8R3_9BURK</name>
<dbReference type="Proteomes" id="UP000245712">
    <property type="component" value="Unassembled WGS sequence"/>
</dbReference>
<evidence type="ECO:0000313" key="1">
    <source>
        <dbReference type="EMBL" id="PVX61254.1"/>
    </source>
</evidence>
<sequence>MTPVKQTKLYSPDGIHNGNCLAACYASLLDLPLWMVPPFEDMFGRGEWYARIDEWLAKAHKLERVRANGHPVGELPEFYLACGRSARGVLHAVIYSNGALVHDPHYSDSGIADVMSVEYLRPLAA</sequence>
<accession>A0ABX5K8R3</accession>
<protein>
    <recommendedName>
        <fullName evidence="3">NlpC/P60 family protein</fullName>
    </recommendedName>
</protein>
<organism evidence="1 2">
    <name type="scientific">Paraburkholderia unamae</name>
    <dbReference type="NCBI Taxonomy" id="219649"/>
    <lineage>
        <taxon>Bacteria</taxon>
        <taxon>Pseudomonadati</taxon>
        <taxon>Pseudomonadota</taxon>
        <taxon>Betaproteobacteria</taxon>
        <taxon>Burkholderiales</taxon>
        <taxon>Burkholderiaceae</taxon>
        <taxon>Paraburkholderia</taxon>
    </lineage>
</organism>
<dbReference type="EMBL" id="QEOB01000042">
    <property type="protein sequence ID" value="PVX61254.1"/>
    <property type="molecule type" value="Genomic_DNA"/>
</dbReference>
<comment type="caution">
    <text evidence="1">The sequence shown here is derived from an EMBL/GenBank/DDBJ whole genome shotgun (WGS) entry which is preliminary data.</text>
</comment>